<feature type="transmembrane region" description="Helical" evidence="14">
    <location>
        <begin position="135"/>
        <end position="163"/>
    </location>
</feature>
<dbReference type="OrthoDB" id="8904098at2759"/>
<dbReference type="Pfam" id="PF00854">
    <property type="entry name" value="PTR2"/>
    <property type="match status" value="1"/>
</dbReference>
<keyword evidence="6" id="KW-0571">Peptide transport</keyword>
<keyword evidence="7" id="KW-0653">Protein transport</keyword>
<feature type="transmembrane region" description="Helical" evidence="14">
    <location>
        <begin position="204"/>
        <end position="221"/>
    </location>
</feature>
<evidence type="ECO:0000256" key="9">
    <source>
        <dbReference type="ARBA" id="ARBA00023136"/>
    </source>
</evidence>
<feature type="transmembrane region" description="Helical" evidence="14">
    <location>
        <begin position="428"/>
        <end position="445"/>
    </location>
</feature>
<dbReference type="GO" id="GO:0071916">
    <property type="term" value="F:dipeptide transmembrane transporter activity"/>
    <property type="evidence" value="ECO:0007669"/>
    <property type="project" value="UniProtKB-ARBA"/>
</dbReference>
<comment type="catalytic activity">
    <reaction evidence="12">
        <text>an L-amino acid tripeptide(out) + H(+)(out) = an L-amino acid tripeptide(in) + H(+)(in)</text>
        <dbReference type="Rhea" id="RHEA:64400"/>
        <dbReference type="ChEBI" id="CHEBI:15378"/>
        <dbReference type="ChEBI" id="CHEBI:155837"/>
    </reaction>
    <physiologicalReaction direction="left-to-right" evidence="12">
        <dbReference type="Rhea" id="RHEA:64401"/>
    </physiologicalReaction>
</comment>
<evidence type="ECO:0000313" key="15">
    <source>
        <dbReference type="EMBL" id="SGZ55441.1"/>
    </source>
</evidence>
<keyword evidence="3 13" id="KW-0813">Transport</keyword>
<dbReference type="AlphaFoldDB" id="A0A1L0BVS0"/>
<evidence type="ECO:0000256" key="14">
    <source>
        <dbReference type="SAM" id="Phobius"/>
    </source>
</evidence>
<evidence type="ECO:0000256" key="3">
    <source>
        <dbReference type="ARBA" id="ARBA00022448"/>
    </source>
</evidence>
<evidence type="ECO:0000256" key="10">
    <source>
        <dbReference type="ARBA" id="ARBA00023180"/>
    </source>
</evidence>
<organism evidence="15 16">
    <name type="scientific">Sungouiella intermedia</name>
    <dbReference type="NCBI Taxonomy" id="45354"/>
    <lineage>
        <taxon>Eukaryota</taxon>
        <taxon>Fungi</taxon>
        <taxon>Dikarya</taxon>
        <taxon>Ascomycota</taxon>
        <taxon>Saccharomycotina</taxon>
        <taxon>Pichiomycetes</taxon>
        <taxon>Metschnikowiaceae</taxon>
        <taxon>Sungouiella</taxon>
    </lineage>
</organism>
<dbReference type="GO" id="GO:0015031">
    <property type="term" value="P:protein transport"/>
    <property type="evidence" value="ECO:0007669"/>
    <property type="project" value="UniProtKB-KW"/>
</dbReference>
<dbReference type="PROSITE" id="PS01023">
    <property type="entry name" value="PTR2_2"/>
    <property type="match status" value="1"/>
</dbReference>
<protein>
    <submittedName>
        <fullName evidence="15">CIC11C00000005270</fullName>
    </submittedName>
</protein>
<reference evidence="15 16" key="1">
    <citation type="submission" date="2016-10" db="EMBL/GenBank/DDBJ databases">
        <authorList>
            <person name="de Groot N.N."/>
        </authorList>
    </citation>
    <scope>NUCLEOTIDE SEQUENCE [LARGE SCALE GENOMIC DNA]</scope>
    <source>
        <strain evidence="15 16">CBS 141442</strain>
    </source>
</reference>
<feature type="transmembrane region" description="Helical" evidence="14">
    <location>
        <begin position="262"/>
        <end position="280"/>
    </location>
</feature>
<evidence type="ECO:0000256" key="12">
    <source>
        <dbReference type="ARBA" id="ARBA00036857"/>
    </source>
</evidence>
<keyword evidence="5 13" id="KW-0812">Transmembrane</keyword>
<dbReference type="PANTHER" id="PTHR11654">
    <property type="entry name" value="OLIGOPEPTIDE TRANSPORTER-RELATED"/>
    <property type="match status" value="1"/>
</dbReference>
<evidence type="ECO:0000256" key="4">
    <source>
        <dbReference type="ARBA" id="ARBA00022475"/>
    </source>
</evidence>
<dbReference type="SUPFAM" id="SSF103473">
    <property type="entry name" value="MFS general substrate transporter"/>
    <property type="match status" value="1"/>
</dbReference>
<dbReference type="EMBL" id="LT635760">
    <property type="protein sequence ID" value="SGZ55441.1"/>
    <property type="molecule type" value="Genomic_DNA"/>
</dbReference>
<gene>
    <name evidence="15" type="ORF">SAMEA4029010_CIC11G00000005270</name>
</gene>
<evidence type="ECO:0000256" key="8">
    <source>
        <dbReference type="ARBA" id="ARBA00022989"/>
    </source>
</evidence>
<sequence>MVKAVTLRTPSEIQEKTVSLEKQVAVDSNTSASDISLPRDDNYDFDDPSNYFTEYVDEYNPRGLRRPTLEESETLRRILGRASYATYLICLIELAERGSYYGVQGILANFIQRPLPPGSTTGAPLSKTSSQNAGALGLGITTSSAFTLLLTFLAYVVPLYGGFIADTKLGKFKAIWIGVIAGFFAHIFFIIAAIPSVIASGKALVPTVFAIITLALGTGFIKPNLLPLLMDQYKFKLDVVKVLPTGEKVIVDRQKTLERMTLVFYWAINIGAFFQLATSYCERRVGFWLAFFVPIIMYLLVPLVLVYLQPKLIKEQPQGSVLSNAWKVFRVTFRGNWFSRYRDGSLWQYARPSVMYARGEKWYKEKKLIPISWDDQWVLDIKQTIESCKIFLYFPMFNLTDGGIGNAENAQAGAMVTKGIPNDLYNNFNPLTIIVLIPILDYLVYPFLRKHKIPFHPVWRITFGFFLSATSQTAAAILQHYVYKTSPCGNQASTCDTVSTVNGWWEVILYVLGAAGECFANTTAYELAYTRSPPQMKGLVMAMFLFTSAISAAIGEALTAALVDPLLVRTFIGTAVAGYVFTVAFFIHFRNLHKKMAIEQLEKERLERINGGEHSDAEIAFGGLEKREDLEPVTSIKSAVGK</sequence>
<evidence type="ECO:0000256" key="7">
    <source>
        <dbReference type="ARBA" id="ARBA00022927"/>
    </source>
</evidence>
<dbReference type="GO" id="GO:0005886">
    <property type="term" value="C:plasma membrane"/>
    <property type="evidence" value="ECO:0007669"/>
    <property type="project" value="UniProtKB-SubCell"/>
</dbReference>
<dbReference type="Proteomes" id="UP000182334">
    <property type="component" value="Chromosome V"/>
</dbReference>
<keyword evidence="4" id="KW-1003">Cell membrane</keyword>
<name>A0A1L0BVS0_9ASCO</name>
<feature type="transmembrane region" description="Helical" evidence="14">
    <location>
        <begin position="566"/>
        <end position="587"/>
    </location>
</feature>
<keyword evidence="9 14" id="KW-0472">Membrane</keyword>
<feature type="transmembrane region" description="Helical" evidence="14">
    <location>
        <begin position="539"/>
        <end position="560"/>
    </location>
</feature>
<feature type="transmembrane region" description="Helical" evidence="14">
    <location>
        <begin position="457"/>
        <end position="478"/>
    </location>
</feature>
<evidence type="ECO:0000256" key="5">
    <source>
        <dbReference type="ARBA" id="ARBA00022692"/>
    </source>
</evidence>
<dbReference type="InterPro" id="IPR000109">
    <property type="entry name" value="POT_fam"/>
</dbReference>
<feature type="transmembrane region" description="Helical" evidence="14">
    <location>
        <begin position="286"/>
        <end position="308"/>
    </location>
</feature>
<evidence type="ECO:0000256" key="6">
    <source>
        <dbReference type="ARBA" id="ARBA00022856"/>
    </source>
</evidence>
<accession>A0A1L0BVS0</accession>
<feature type="transmembrane region" description="Helical" evidence="14">
    <location>
        <begin position="175"/>
        <end position="198"/>
    </location>
</feature>
<keyword evidence="8 14" id="KW-1133">Transmembrane helix</keyword>
<evidence type="ECO:0000256" key="11">
    <source>
        <dbReference type="ARBA" id="ARBA00023522"/>
    </source>
</evidence>
<comment type="catalytic activity">
    <reaction evidence="11">
        <text>a dipeptide(out) + H(+)(out) = a dipeptide(in) + H(+)(in)</text>
        <dbReference type="Rhea" id="RHEA:64392"/>
        <dbReference type="ChEBI" id="CHEBI:15378"/>
        <dbReference type="ChEBI" id="CHEBI:90799"/>
    </reaction>
    <physiologicalReaction direction="left-to-right" evidence="11">
        <dbReference type="Rhea" id="RHEA:64393"/>
    </physiologicalReaction>
</comment>
<keyword evidence="16" id="KW-1185">Reference proteome</keyword>
<dbReference type="InterPro" id="IPR036259">
    <property type="entry name" value="MFS_trans_sf"/>
</dbReference>
<comment type="subcellular location">
    <subcellularLocation>
        <location evidence="1">Cell membrane</location>
        <topology evidence="1">Multi-pass membrane protein</topology>
    </subcellularLocation>
    <subcellularLocation>
        <location evidence="13">Membrane</location>
        <topology evidence="13">Multi-pass membrane protein</topology>
    </subcellularLocation>
</comment>
<keyword evidence="10" id="KW-0325">Glycoprotein</keyword>
<evidence type="ECO:0000256" key="13">
    <source>
        <dbReference type="RuleBase" id="RU003755"/>
    </source>
</evidence>
<evidence type="ECO:0000256" key="1">
    <source>
        <dbReference type="ARBA" id="ARBA00004651"/>
    </source>
</evidence>
<dbReference type="Gene3D" id="1.20.1250.20">
    <property type="entry name" value="MFS general substrate transporter like domains"/>
    <property type="match status" value="1"/>
</dbReference>
<dbReference type="InterPro" id="IPR018456">
    <property type="entry name" value="PTR2_symporter_CS"/>
</dbReference>
<dbReference type="FunFam" id="1.20.1250.20:FF:000085">
    <property type="entry name" value="MFS peptide transporter Ptr2"/>
    <property type="match status" value="1"/>
</dbReference>
<comment type="similarity">
    <text evidence="2 13">Belongs to the major facilitator superfamily. Proton-dependent oligopeptide transporter (POT/PTR) (TC 2.A.17) family.</text>
</comment>
<evidence type="ECO:0000256" key="2">
    <source>
        <dbReference type="ARBA" id="ARBA00005982"/>
    </source>
</evidence>
<proteinExistence type="inferred from homology"/>
<evidence type="ECO:0000313" key="16">
    <source>
        <dbReference type="Proteomes" id="UP000182334"/>
    </source>
</evidence>